<proteinExistence type="predicted"/>
<reference evidence="2 3" key="1">
    <citation type="journal article" date="2017" name="ISME J.">
        <title>Potential for microbial H2 and metal transformations associated with novel bacteria and archaea in deep terrestrial subsurface sediments.</title>
        <authorList>
            <person name="Hernsdorf A.W."/>
            <person name="Amano Y."/>
            <person name="Miyakawa K."/>
            <person name="Ise K."/>
            <person name="Suzuki Y."/>
            <person name="Anantharaman K."/>
            <person name="Probst A."/>
            <person name="Burstein D."/>
            <person name="Thomas B.C."/>
            <person name="Banfield J.F."/>
        </authorList>
    </citation>
    <scope>NUCLEOTIDE SEQUENCE [LARGE SCALE GENOMIC DNA]</scope>
    <source>
        <strain evidence="2">HGW-Wallbacteria-1</strain>
    </source>
</reference>
<sequence length="187" mass="20558">MLPAPDMTSGVSLSKALELRKTTRNFSDKGLSDQILSDLLWAAFGINRKDSGKRTAPSARNWQEIDIYVAMAKGLYIYLPAEHGLKMVKSIDLRPQVGMQPFTATAPVGIIFVADYSRMKGAKDDRFLFYSAVDTGFISQNIYLFCASRNLATVVLGSVEREILGKAMGLGKDQHIVLTQPVGHMGK</sequence>
<dbReference type="GO" id="GO:0016491">
    <property type="term" value="F:oxidoreductase activity"/>
    <property type="evidence" value="ECO:0007669"/>
    <property type="project" value="InterPro"/>
</dbReference>
<gene>
    <name evidence="2" type="ORF">CVV64_18725</name>
</gene>
<evidence type="ECO:0000313" key="3">
    <source>
        <dbReference type="Proteomes" id="UP000233256"/>
    </source>
</evidence>
<feature type="domain" description="Nitroreductase" evidence="1">
    <location>
        <begin position="20"/>
        <end position="184"/>
    </location>
</feature>
<dbReference type="EMBL" id="PGXC01000046">
    <property type="protein sequence ID" value="PKK88454.1"/>
    <property type="molecule type" value="Genomic_DNA"/>
</dbReference>
<dbReference type="InterPro" id="IPR029479">
    <property type="entry name" value="Nitroreductase"/>
</dbReference>
<dbReference type="Proteomes" id="UP000233256">
    <property type="component" value="Unassembled WGS sequence"/>
</dbReference>
<dbReference type="InterPro" id="IPR000415">
    <property type="entry name" value="Nitroreductase-like"/>
</dbReference>
<evidence type="ECO:0000259" key="1">
    <source>
        <dbReference type="Pfam" id="PF00881"/>
    </source>
</evidence>
<dbReference type="PANTHER" id="PTHR43745:SF2">
    <property type="entry name" value="NITROREDUCTASE MJ1384-RELATED"/>
    <property type="match status" value="1"/>
</dbReference>
<dbReference type="SUPFAM" id="SSF55469">
    <property type="entry name" value="FMN-dependent nitroreductase-like"/>
    <property type="match status" value="1"/>
</dbReference>
<name>A0A2N1PJE0_9BACT</name>
<accession>A0A2N1PJE0</accession>
<protein>
    <submittedName>
        <fullName evidence="2">Nitroreductase</fullName>
    </submittedName>
</protein>
<dbReference type="Gene3D" id="3.40.109.10">
    <property type="entry name" value="NADH Oxidase"/>
    <property type="match status" value="1"/>
</dbReference>
<dbReference type="Pfam" id="PF00881">
    <property type="entry name" value="Nitroreductase"/>
    <property type="match status" value="1"/>
</dbReference>
<organism evidence="2 3">
    <name type="scientific">Candidatus Wallbacteria bacterium HGW-Wallbacteria-1</name>
    <dbReference type="NCBI Taxonomy" id="2013854"/>
    <lineage>
        <taxon>Bacteria</taxon>
        <taxon>Candidatus Walliibacteriota</taxon>
    </lineage>
</organism>
<dbReference type="InterPro" id="IPR052544">
    <property type="entry name" value="Bacteriocin_Proc_Enz"/>
</dbReference>
<dbReference type="AlphaFoldDB" id="A0A2N1PJE0"/>
<dbReference type="PANTHER" id="PTHR43745">
    <property type="entry name" value="NITROREDUCTASE MJ1384-RELATED"/>
    <property type="match status" value="1"/>
</dbReference>
<comment type="caution">
    <text evidence="2">The sequence shown here is derived from an EMBL/GenBank/DDBJ whole genome shotgun (WGS) entry which is preliminary data.</text>
</comment>
<dbReference type="CDD" id="cd02142">
    <property type="entry name" value="McbC_SagB-like_oxidoreductase"/>
    <property type="match status" value="1"/>
</dbReference>
<evidence type="ECO:0000313" key="2">
    <source>
        <dbReference type="EMBL" id="PKK88454.1"/>
    </source>
</evidence>